<evidence type="ECO:0000256" key="1">
    <source>
        <dbReference type="ARBA" id="ARBA00003408"/>
    </source>
</evidence>
<comment type="subcellular location">
    <subcellularLocation>
        <location evidence="2">Cell membrane</location>
        <topology evidence="2">Multi-pass membrane protein</topology>
    </subcellularLocation>
</comment>
<dbReference type="PANTHER" id="PTHR43298:SF2">
    <property type="entry name" value="FMN_FAD EXPORTER YEEO-RELATED"/>
    <property type="match status" value="1"/>
</dbReference>
<evidence type="ECO:0000256" key="13">
    <source>
        <dbReference type="SAM" id="Phobius"/>
    </source>
</evidence>
<dbReference type="InterPro" id="IPR002528">
    <property type="entry name" value="MATE_fam"/>
</dbReference>
<proteinExistence type="inferred from homology"/>
<keyword evidence="6" id="KW-0050">Antiport</keyword>
<dbReference type="NCBIfam" id="TIGR00797">
    <property type="entry name" value="matE"/>
    <property type="match status" value="1"/>
</dbReference>
<feature type="transmembrane region" description="Helical" evidence="13">
    <location>
        <begin position="19"/>
        <end position="36"/>
    </location>
</feature>
<evidence type="ECO:0000256" key="4">
    <source>
        <dbReference type="ARBA" id="ARBA00020268"/>
    </source>
</evidence>
<feature type="transmembrane region" description="Helical" evidence="13">
    <location>
        <begin position="100"/>
        <end position="118"/>
    </location>
</feature>
<dbReference type="PANTHER" id="PTHR43298">
    <property type="entry name" value="MULTIDRUG RESISTANCE PROTEIN NORM-RELATED"/>
    <property type="match status" value="1"/>
</dbReference>
<feature type="transmembrane region" description="Helical" evidence="13">
    <location>
        <begin position="292"/>
        <end position="312"/>
    </location>
</feature>
<comment type="similarity">
    <text evidence="3">Belongs to the multi antimicrobial extrusion (MATE) (TC 2.A.66.1) family.</text>
</comment>
<protein>
    <recommendedName>
        <fullName evidence="4">Probable multidrug resistance protein NorM</fullName>
    </recommendedName>
    <alternativeName>
        <fullName evidence="12">Multidrug-efflux transporter</fullName>
    </alternativeName>
</protein>
<keyword evidence="9 13" id="KW-1133">Transmembrane helix</keyword>
<dbReference type="InterPro" id="IPR048279">
    <property type="entry name" value="MdtK-like"/>
</dbReference>
<dbReference type="PIRSF" id="PIRSF006603">
    <property type="entry name" value="DinF"/>
    <property type="match status" value="1"/>
</dbReference>
<accession>A0ABS2NPH9</accession>
<feature type="transmembrane region" description="Helical" evidence="13">
    <location>
        <begin position="168"/>
        <end position="187"/>
    </location>
</feature>
<sequence>MTGKASNNSLLEGSITKNLFALAAPTMLGFMFQMFYDLVDMIWVGRISANAVAGVTIFSTVFWLVNVLNDIIGTSSISLISQSYGKGDEDRTSLCIEQTLTFKALVAVIASILLFIFLKPLLGFFTNDPEVFSLGLEYGYIRIFFLPIMFSSYTVNTAFRCVGDAKRPMIIMIVAAILNIVLDPIFMFDTIPYTSIPGLGLGVFGAALATVISVSVTFIIGFGFILSNKTKVKINPSRLLKLNLEIDRKLISIGLPSGAEAFSRNLVGIVILKFVSLYGTDAVAAMGIGNRLFGFAFMPLVGLSMAGSTIVGQSLGRDNIQWAKDTAKTAAKYGVLIMMVASIFVFIFPTEIMKIFIQESSVVAMGIPMLRIITPGLIMSGVMMGIGSVFSGSGYNIPYLVSSMIGKWGVQIPLLFIVVYTLNLPVYWVWISFLLSNFTEMVVMLMAYKQGKWESMRV</sequence>
<feature type="transmembrane region" description="Helical" evidence="13">
    <location>
        <begin position="427"/>
        <end position="448"/>
    </location>
</feature>
<evidence type="ECO:0000256" key="10">
    <source>
        <dbReference type="ARBA" id="ARBA00023065"/>
    </source>
</evidence>
<feature type="transmembrane region" description="Helical" evidence="13">
    <location>
        <begin position="333"/>
        <end position="357"/>
    </location>
</feature>
<feature type="transmembrane region" description="Helical" evidence="13">
    <location>
        <begin position="42"/>
        <end position="65"/>
    </location>
</feature>
<keyword evidence="15" id="KW-1185">Reference proteome</keyword>
<keyword evidence="7" id="KW-1003">Cell membrane</keyword>
<keyword evidence="10" id="KW-0406">Ion transport</keyword>
<evidence type="ECO:0000256" key="8">
    <source>
        <dbReference type="ARBA" id="ARBA00022692"/>
    </source>
</evidence>
<keyword evidence="11 13" id="KW-0472">Membrane</keyword>
<comment type="function">
    <text evidence="1">Multidrug efflux pump.</text>
</comment>
<dbReference type="InterPro" id="IPR050222">
    <property type="entry name" value="MATE_MdtK"/>
</dbReference>
<evidence type="ECO:0000256" key="6">
    <source>
        <dbReference type="ARBA" id="ARBA00022449"/>
    </source>
</evidence>
<dbReference type="CDD" id="cd13137">
    <property type="entry name" value="MATE_NorM_like"/>
    <property type="match status" value="1"/>
</dbReference>
<keyword evidence="5" id="KW-0813">Transport</keyword>
<feature type="transmembrane region" description="Helical" evidence="13">
    <location>
        <begin position="397"/>
        <end position="421"/>
    </location>
</feature>
<evidence type="ECO:0000256" key="2">
    <source>
        <dbReference type="ARBA" id="ARBA00004651"/>
    </source>
</evidence>
<keyword evidence="8 13" id="KW-0812">Transmembrane</keyword>
<gene>
    <name evidence="14" type="ORF">JOC73_000995</name>
</gene>
<dbReference type="EMBL" id="JAFBEE010000004">
    <property type="protein sequence ID" value="MBM7614484.1"/>
    <property type="molecule type" value="Genomic_DNA"/>
</dbReference>
<dbReference type="Pfam" id="PF01554">
    <property type="entry name" value="MatE"/>
    <property type="match status" value="2"/>
</dbReference>
<reference evidence="14 15" key="1">
    <citation type="submission" date="2021-01" db="EMBL/GenBank/DDBJ databases">
        <title>Genomic Encyclopedia of Type Strains, Phase IV (KMG-IV): sequencing the most valuable type-strain genomes for metagenomic binning, comparative biology and taxonomic classification.</title>
        <authorList>
            <person name="Goeker M."/>
        </authorList>
    </citation>
    <scope>NUCLEOTIDE SEQUENCE [LARGE SCALE GENOMIC DNA]</scope>
    <source>
        <strain evidence="14 15">DSM 25890</strain>
    </source>
</reference>
<evidence type="ECO:0000256" key="5">
    <source>
        <dbReference type="ARBA" id="ARBA00022448"/>
    </source>
</evidence>
<dbReference type="RefSeq" id="WP_204400748.1">
    <property type="nucleotide sequence ID" value="NZ_JAFBEE010000004.1"/>
</dbReference>
<comment type="caution">
    <text evidence="14">The sequence shown here is derived from an EMBL/GenBank/DDBJ whole genome shotgun (WGS) entry which is preliminary data.</text>
</comment>
<evidence type="ECO:0000256" key="7">
    <source>
        <dbReference type="ARBA" id="ARBA00022475"/>
    </source>
</evidence>
<feature type="transmembrane region" description="Helical" evidence="13">
    <location>
        <begin position="138"/>
        <end position="156"/>
    </location>
</feature>
<dbReference type="Proteomes" id="UP001314796">
    <property type="component" value="Unassembled WGS sequence"/>
</dbReference>
<evidence type="ECO:0000313" key="15">
    <source>
        <dbReference type="Proteomes" id="UP001314796"/>
    </source>
</evidence>
<organism evidence="14 15">
    <name type="scientific">Alkaliphilus hydrothermalis</name>
    <dbReference type="NCBI Taxonomy" id="1482730"/>
    <lineage>
        <taxon>Bacteria</taxon>
        <taxon>Bacillati</taxon>
        <taxon>Bacillota</taxon>
        <taxon>Clostridia</taxon>
        <taxon>Peptostreptococcales</taxon>
        <taxon>Natronincolaceae</taxon>
        <taxon>Alkaliphilus</taxon>
    </lineage>
</organism>
<feature type="transmembrane region" description="Helical" evidence="13">
    <location>
        <begin position="266"/>
        <end position="286"/>
    </location>
</feature>
<evidence type="ECO:0000313" key="14">
    <source>
        <dbReference type="EMBL" id="MBM7614484.1"/>
    </source>
</evidence>
<name>A0ABS2NPH9_9FIRM</name>
<feature type="transmembrane region" description="Helical" evidence="13">
    <location>
        <begin position="369"/>
        <end position="390"/>
    </location>
</feature>
<evidence type="ECO:0000256" key="3">
    <source>
        <dbReference type="ARBA" id="ARBA00010199"/>
    </source>
</evidence>
<feature type="transmembrane region" description="Helical" evidence="13">
    <location>
        <begin position="199"/>
        <end position="226"/>
    </location>
</feature>
<evidence type="ECO:0000256" key="11">
    <source>
        <dbReference type="ARBA" id="ARBA00023136"/>
    </source>
</evidence>
<evidence type="ECO:0000256" key="9">
    <source>
        <dbReference type="ARBA" id="ARBA00022989"/>
    </source>
</evidence>
<evidence type="ECO:0000256" key="12">
    <source>
        <dbReference type="ARBA" id="ARBA00031636"/>
    </source>
</evidence>